<gene>
    <name evidence="5" type="ORF">PHYPA_002148</name>
</gene>
<dbReference type="SMART" id="SM00837">
    <property type="entry name" value="DPBB_1"/>
    <property type="match status" value="1"/>
</dbReference>
<comment type="similarity">
    <text evidence="1">Belongs to the expansin family.</text>
</comment>
<proteinExistence type="inferred from homology"/>
<dbReference type="InterPro" id="IPR009009">
    <property type="entry name" value="RlpA-like_DPBB"/>
</dbReference>
<feature type="domain" description="Expansin-like CBD" evidence="4">
    <location>
        <begin position="184"/>
        <end position="268"/>
    </location>
</feature>
<dbReference type="PRINTS" id="PR01225">
    <property type="entry name" value="EXPANSNFAMLY"/>
</dbReference>
<dbReference type="EnsemblPlants" id="Pp3c2_3390V3.1">
    <property type="protein sequence ID" value="Pp3c2_3390V3.1"/>
    <property type="gene ID" value="Pp3c2_3390"/>
</dbReference>
<evidence type="ECO:0000313" key="5">
    <source>
        <dbReference type="EMBL" id="PNR59357.1"/>
    </source>
</evidence>
<accession>A0A2K1KZZ9</accession>
<dbReference type="SUPFAM" id="SSF49590">
    <property type="entry name" value="PHL pollen allergen"/>
    <property type="match status" value="1"/>
</dbReference>
<dbReference type="InterPro" id="IPR007112">
    <property type="entry name" value="Expansin/allergen_DPBB_dom"/>
</dbReference>
<dbReference type="Gene3D" id="2.40.40.10">
    <property type="entry name" value="RlpA-like domain"/>
    <property type="match status" value="1"/>
</dbReference>
<evidence type="ECO:0000256" key="1">
    <source>
        <dbReference type="RuleBase" id="RU003460"/>
    </source>
</evidence>
<evidence type="ECO:0000259" key="3">
    <source>
        <dbReference type="PROSITE" id="PS50842"/>
    </source>
</evidence>
<dbReference type="EMBL" id="ABEU02000002">
    <property type="protein sequence ID" value="PNR59357.1"/>
    <property type="molecule type" value="Genomic_DNA"/>
</dbReference>
<dbReference type="InParanoid" id="A0A2K1KZZ9"/>
<keyword evidence="7" id="KW-1185">Reference proteome</keyword>
<dbReference type="GO" id="GO:0005576">
    <property type="term" value="C:extracellular region"/>
    <property type="evidence" value="ECO:0007669"/>
    <property type="project" value="InterPro"/>
</dbReference>
<dbReference type="InterPro" id="IPR036749">
    <property type="entry name" value="Expansin_CBD_sf"/>
</dbReference>
<dbReference type="PANTHER" id="PTHR31692:SF5">
    <property type="entry name" value="EXPANSIN-B3"/>
    <property type="match status" value="1"/>
</dbReference>
<protein>
    <recommendedName>
        <fullName evidence="8">Expansin</fullName>
    </recommendedName>
</protein>
<dbReference type="InterPro" id="IPR007118">
    <property type="entry name" value="Expan_Lol_pI"/>
</dbReference>
<evidence type="ECO:0000313" key="7">
    <source>
        <dbReference type="Proteomes" id="UP000006727"/>
    </source>
</evidence>
<dbReference type="InterPro" id="IPR036908">
    <property type="entry name" value="RlpA-like_sf"/>
</dbReference>
<dbReference type="PANTHER" id="PTHR31692">
    <property type="entry name" value="EXPANSIN-B3"/>
    <property type="match status" value="1"/>
</dbReference>
<reference evidence="5 7" key="1">
    <citation type="journal article" date="2008" name="Science">
        <title>The Physcomitrella genome reveals evolutionary insights into the conquest of land by plants.</title>
        <authorList>
            <person name="Rensing S."/>
            <person name="Lang D."/>
            <person name="Zimmer A."/>
            <person name="Terry A."/>
            <person name="Salamov A."/>
            <person name="Shapiro H."/>
            <person name="Nishiyama T."/>
            <person name="Perroud P.-F."/>
            <person name="Lindquist E."/>
            <person name="Kamisugi Y."/>
            <person name="Tanahashi T."/>
            <person name="Sakakibara K."/>
            <person name="Fujita T."/>
            <person name="Oishi K."/>
            <person name="Shin-I T."/>
            <person name="Kuroki Y."/>
            <person name="Toyoda A."/>
            <person name="Suzuki Y."/>
            <person name="Hashimoto A."/>
            <person name="Yamaguchi K."/>
            <person name="Sugano A."/>
            <person name="Kohara Y."/>
            <person name="Fujiyama A."/>
            <person name="Anterola A."/>
            <person name="Aoki S."/>
            <person name="Ashton N."/>
            <person name="Barbazuk W.B."/>
            <person name="Barker E."/>
            <person name="Bennetzen J."/>
            <person name="Bezanilla M."/>
            <person name="Blankenship R."/>
            <person name="Cho S.H."/>
            <person name="Dutcher S."/>
            <person name="Estelle M."/>
            <person name="Fawcett J.A."/>
            <person name="Gundlach H."/>
            <person name="Hanada K."/>
            <person name="Heyl A."/>
            <person name="Hicks K.A."/>
            <person name="Hugh J."/>
            <person name="Lohr M."/>
            <person name="Mayer K."/>
            <person name="Melkozernov A."/>
            <person name="Murata T."/>
            <person name="Nelson D."/>
            <person name="Pils B."/>
            <person name="Prigge M."/>
            <person name="Reiss B."/>
            <person name="Renner T."/>
            <person name="Rombauts S."/>
            <person name="Rushton P."/>
            <person name="Sanderfoot A."/>
            <person name="Schween G."/>
            <person name="Shiu S.-H."/>
            <person name="Stueber K."/>
            <person name="Theodoulou F.L."/>
            <person name="Tu H."/>
            <person name="Van de Peer Y."/>
            <person name="Verrier P.J."/>
            <person name="Waters E."/>
            <person name="Wood A."/>
            <person name="Yang L."/>
            <person name="Cove D."/>
            <person name="Cuming A."/>
            <person name="Hasebe M."/>
            <person name="Lucas S."/>
            <person name="Mishler D.B."/>
            <person name="Reski R."/>
            <person name="Grigoriev I."/>
            <person name="Quatrano R.S."/>
            <person name="Boore J.L."/>
        </authorList>
    </citation>
    <scope>NUCLEOTIDE SEQUENCE [LARGE SCALE GENOMIC DNA]</scope>
    <source>
        <strain evidence="6 7">cv. Gransden 2004</strain>
    </source>
</reference>
<evidence type="ECO:0000313" key="6">
    <source>
        <dbReference type="EnsemblPlants" id="Pp3c2_3390V3.1"/>
    </source>
</evidence>
<dbReference type="PaxDb" id="3218-PP1S7_116V6.1"/>
<organism evidence="5">
    <name type="scientific">Physcomitrium patens</name>
    <name type="common">Spreading-leaved earth moss</name>
    <name type="synonym">Physcomitrella patens</name>
    <dbReference type="NCBI Taxonomy" id="3218"/>
    <lineage>
        <taxon>Eukaryota</taxon>
        <taxon>Viridiplantae</taxon>
        <taxon>Streptophyta</taxon>
        <taxon>Embryophyta</taxon>
        <taxon>Bryophyta</taxon>
        <taxon>Bryophytina</taxon>
        <taxon>Bryopsida</taxon>
        <taxon>Funariidae</taxon>
        <taxon>Funariales</taxon>
        <taxon>Funariaceae</taxon>
        <taxon>Physcomitrium</taxon>
    </lineage>
</organism>
<evidence type="ECO:0000259" key="4">
    <source>
        <dbReference type="PROSITE" id="PS50843"/>
    </source>
</evidence>
<dbReference type="Proteomes" id="UP000006727">
    <property type="component" value="Chromosome 2"/>
</dbReference>
<dbReference type="PROSITE" id="PS50843">
    <property type="entry name" value="EXPANSIN_CBD"/>
    <property type="match status" value="1"/>
</dbReference>
<dbReference type="Gene3D" id="2.60.40.760">
    <property type="entry name" value="Expansin, cellulose-binding-like domain"/>
    <property type="match status" value="1"/>
</dbReference>
<dbReference type="Gramene" id="Pp3c2_3390V3.1">
    <property type="protein sequence ID" value="Pp3c2_3390V3.1"/>
    <property type="gene ID" value="Pp3c2_3390"/>
</dbReference>
<dbReference type="AlphaFoldDB" id="A0A2K1KZZ9"/>
<keyword evidence="2" id="KW-0732">Signal</keyword>
<feature type="chain" id="PRO_5036043105" description="Expansin" evidence="2">
    <location>
        <begin position="25"/>
        <end position="274"/>
    </location>
</feature>
<dbReference type="InterPro" id="IPR007117">
    <property type="entry name" value="Expansin_CBD"/>
</dbReference>
<feature type="signal peptide" evidence="2">
    <location>
        <begin position="1"/>
        <end position="24"/>
    </location>
</feature>
<name>A0A2K1KZZ9_PHYPA</name>
<feature type="domain" description="Expansin-like EG45" evidence="3">
    <location>
        <begin position="45"/>
        <end position="171"/>
    </location>
</feature>
<dbReference type="FunCoup" id="A0A2K1KZZ9">
    <property type="interactions" value="308"/>
</dbReference>
<dbReference type="PROSITE" id="PS50842">
    <property type="entry name" value="EXPANSIN_EG45"/>
    <property type="match status" value="1"/>
</dbReference>
<dbReference type="Pfam" id="PF01357">
    <property type="entry name" value="Expansin_C"/>
    <property type="match status" value="1"/>
</dbReference>
<dbReference type="SUPFAM" id="SSF50685">
    <property type="entry name" value="Barwin-like endoglucanases"/>
    <property type="match status" value="1"/>
</dbReference>
<evidence type="ECO:0000256" key="2">
    <source>
        <dbReference type="SAM" id="SignalP"/>
    </source>
</evidence>
<sequence length="274" mass="30204">MATMAQVVWLVVLGLMSLLLCAEAGWLGNQGYHEQWVRARGTWYGDPYGEGSSGELMLLTLLQQYCGTPIGPKIVAGSRSIYANGLGCGQCYQIRCVDPSHGPKLCNSFGTQVVVTDFCPGGTYCSTGENAFDMSGAAINAMALPSREGQLRNRGLYNLLYKRVPCRYRGTNIQFRVDNGSSAYWLSILIKYVGGPGDIGQVYIKMANWFAFQPMKHAWGANWMMPSYDGKPFKGPMDIKIVSKLNRHSVVARGVIPGYFRPGTTYNSRVQMAF</sequence>
<evidence type="ECO:0008006" key="8">
    <source>
        <dbReference type="Google" id="ProtNLM"/>
    </source>
</evidence>
<dbReference type="Pfam" id="PF03330">
    <property type="entry name" value="DPBB_1"/>
    <property type="match status" value="1"/>
</dbReference>
<reference evidence="5 7" key="2">
    <citation type="journal article" date="2018" name="Plant J.">
        <title>The Physcomitrella patens chromosome-scale assembly reveals moss genome structure and evolution.</title>
        <authorList>
            <person name="Lang D."/>
            <person name="Ullrich K.K."/>
            <person name="Murat F."/>
            <person name="Fuchs J."/>
            <person name="Jenkins J."/>
            <person name="Haas F.B."/>
            <person name="Piednoel M."/>
            <person name="Gundlach H."/>
            <person name="Van Bel M."/>
            <person name="Meyberg R."/>
            <person name="Vives C."/>
            <person name="Morata J."/>
            <person name="Symeonidi A."/>
            <person name="Hiss M."/>
            <person name="Muchero W."/>
            <person name="Kamisugi Y."/>
            <person name="Saleh O."/>
            <person name="Blanc G."/>
            <person name="Decker E.L."/>
            <person name="van Gessel N."/>
            <person name="Grimwood J."/>
            <person name="Hayes R.D."/>
            <person name="Graham S.W."/>
            <person name="Gunter L.E."/>
            <person name="McDaniel S.F."/>
            <person name="Hoernstein S.N.W."/>
            <person name="Larsson A."/>
            <person name="Li F.W."/>
            <person name="Perroud P.F."/>
            <person name="Phillips J."/>
            <person name="Ranjan P."/>
            <person name="Rokshar D.S."/>
            <person name="Rothfels C.J."/>
            <person name="Schneider L."/>
            <person name="Shu S."/>
            <person name="Stevenson D.W."/>
            <person name="Thummler F."/>
            <person name="Tillich M."/>
            <person name="Villarreal Aguilar J.C."/>
            <person name="Widiez T."/>
            <person name="Wong G.K."/>
            <person name="Wymore A."/>
            <person name="Zhang Y."/>
            <person name="Zimmer A.D."/>
            <person name="Quatrano R.S."/>
            <person name="Mayer K.F.X."/>
            <person name="Goodstein D."/>
            <person name="Casacuberta J.M."/>
            <person name="Vandepoele K."/>
            <person name="Reski R."/>
            <person name="Cuming A.C."/>
            <person name="Tuskan G.A."/>
            <person name="Maumus F."/>
            <person name="Salse J."/>
            <person name="Schmutz J."/>
            <person name="Rensing S.A."/>
        </authorList>
    </citation>
    <scope>NUCLEOTIDE SEQUENCE [LARGE SCALE GENOMIC DNA]</scope>
    <source>
        <strain evidence="6 7">cv. Gransden 2004</strain>
    </source>
</reference>
<reference evidence="6" key="3">
    <citation type="submission" date="2020-12" db="UniProtKB">
        <authorList>
            <consortium name="EnsemblPlants"/>
        </authorList>
    </citation>
    <scope>IDENTIFICATION</scope>
</reference>